<dbReference type="EMBL" id="SOCP01000004">
    <property type="protein sequence ID" value="TDV53754.1"/>
    <property type="molecule type" value="Genomic_DNA"/>
</dbReference>
<evidence type="ECO:0000313" key="1">
    <source>
        <dbReference type="EMBL" id="TDV53754.1"/>
    </source>
</evidence>
<reference evidence="1 2" key="1">
    <citation type="submission" date="2019-03" db="EMBL/GenBank/DDBJ databases">
        <title>Genomic Encyclopedia of Archaeal and Bacterial Type Strains, Phase II (KMG-II): from individual species to whole genera.</title>
        <authorList>
            <person name="Goeker M."/>
        </authorList>
    </citation>
    <scope>NUCLEOTIDE SEQUENCE [LARGE SCALE GENOMIC DNA]</scope>
    <source>
        <strain evidence="1 2">DSM 45499</strain>
    </source>
</reference>
<dbReference type="AlphaFoldDB" id="A0A4R7VV56"/>
<name>A0A4R7VV56_9PSEU</name>
<protein>
    <submittedName>
        <fullName evidence="1">Uncharacterized protein</fullName>
    </submittedName>
</protein>
<proteinExistence type="predicted"/>
<sequence>MIASGLVCLAVFLVTDVDALLETAGKRGFTWHMFRIDRHGPEVLAGVFQHSGCADVFVVSGGEHARADR</sequence>
<dbReference type="OrthoDB" id="3632723at2"/>
<keyword evidence="2" id="KW-1185">Reference proteome</keyword>
<evidence type="ECO:0000313" key="2">
    <source>
        <dbReference type="Proteomes" id="UP000294927"/>
    </source>
</evidence>
<gene>
    <name evidence="1" type="ORF">CLV71_104222</name>
</gene>
<dbReference type="Proteomes" id="UP000294927">
    <property type="component" value="Unassembled WGS sequence"/>
</dbReference>
<accession>A0A4R7VV56</accession>
<dbReference type="RefSeq" id="WP_133902785.1">
    <property type="nucleotide sequence ID" value="NZ_SOCP01000004.1"/>
</dbReference>
<organism evidence="1 2">
    <name type="scientific">Actinophytocola oryzae</name>
    <dbReference type="NCBI Taxonomy" id="502181"/>
    <lineage>
        <taxon>Bacteria</taxon>
        <taxon>Bacillati</taxon>
        <taxon>Actinomycetota</taxon>
        <taxon>Actinomycetes</taxon>
        <taxon>Pseudonocardiales</taxon>
        <taxon>Pseudonocardiaceae</taxon>
    </lineage>
</organism>
<comment type="caution">
    <text evidence="1">The sequence shown here is derived from an EMBL/GenBank/DDBJ whole genome shotgun (WGS) entry which is preliminary data.</text>
</comment>